<protein>
    <recommendedName>
        <fullName evidence="2">Calmodulin-binding domain-containing protein</fullName>
    </recommendedName>
</protein>
<evidence type="ECO:0000313" key="3">
    <source>
        <dbReference type="EMBL" id="KAA8542507.1"/>
    </source>
</evidence>
<dbReference type="InterPro" id="IPR012417">
    <property type="entry name" value="CaM-bd_dom_pln"/>
</dbReference>
<keyword evidence="4" id="KW-1185">Reference proteome</keyword>
<reference evidence="3 4" key="1">
    <citation type="submission" date="2019-09" db="EMBL/GenBank/DDBJ databases">
        <title>A chromosome-level genome assembly of the Chinese tupelo Nyssa sinensis.</title>
        <authorList>
            <person name="Yang X."/>
            <person name="Kang M."/>
            <person name="Yang Y."/>
            <person name="Xiong H."/>
            <person name="Wang M."/>
            <person name="Zhang Z."/>
            <person name="Wang Z."/>
            <person name="Wu H."/>
            <person name="Ma T."/>
            <person name="Liu J."/>
            <person name="Xi Z."/>
        </authorList>
    </citation>
    <scope>NUCLEOTIDE SEQUENCE [LARGE SCALE GENOMIC DNA]</scope>
    <source>
        <strain evidence="3">J267</strain>
        <tissue evidence="3">Leaf</tissue>
    </source>
</reference>
<organism evidence="3 4">
    <name type="scientific">Nyssa sinensis</name>
    <dbReference type="NCBI Taxonomy" id="561372"/>
    <lineage>
        <taxon>Eukaryota</taxon>
        <taxon>Viridiplantae</taxon>
        <taxon>Streptophyta</taxon>
        <taxon>Embryophyta</taxon>
        <taxon>Tracheophyta</taxon>
        <taxon>Spermatophyta</taxon>
        <taxon>Magnoliopsida</taxon>
        <taxon>eudicotyledons</taxon>
        <taxon>Gunneridae</taxon>
        <taxon>Pentapetalae</taxon>
        <taxon>asterids</taxon>
        <taxon>Cornales</taxon>
        <taxon>Nyssaceae</taxon>
        <taxon>Nyssa</taxon>
    </lineage>
</organism>
<dbReference type="SMART" id="SM01054">
    <property type="entry name" value="CaM_binding"/>
    <property type="match status" value="1"/>
</dbReference>
<dbReference type="PANTHER" id="PTHR33349:SF41">
    <property type="entry name" value="EMB|CAB62594.1"/>
    <property type="match status" value="1"/>
</dbReference>
<accession>A0A5J5BL18</accession>
<gene>
    <name evidence="3" type="ORF">F0562_023659</name>
</gene>
<dbReference type="PANTHER" id="PTHR33349">
    <property type="entry name" value="EMB|CAB62594.1"/>
    <property type="match status" value="1"/>
</dbReference>
<feature type="domain" description="Calmodulin-binding" evidence="2">
    <location>
        <begin position="130"/>
        <end position="243"/>
    </location>
</feature>
<evidence type="ECO:0000256" key="1">
    <source>
        <dbReference type="SAM" id="MobiDB-lite"/>
    </source>
</evidence>
<feature type="region of interest" description="Disordered" evidence="1">
    <location>
        <begin position="124"/>
        <end position="191"/>
    </location>
</feature>
<dbReference type="EMBL" id="CM018035">
    <property type="protein sequence ID" value="KAA8542507.1"/>
    <property type="molecule type" value="Genomic_DNA"/>
</dbReference>
<dbReference type="AlphaFoldDB" id="A0A5J5BL18"/>
<feature type="region of interest" description="Disordered" evidence="1">
    <location>
        <begin position="1"/>
        <end position="47"/>
    </location>
</feature>
<evidence type="ECO:0000259" key="2">
    <source>
        <dbReference type="SMART" id="SM01054"/>
    </source>
</evidence>
<dbReference type="OrthoDB" id="766386at2759"/>
<feature type="compositionally biased region" description="Basic and acidic residues" evidence="1">
    <location>
        <begin position="170"/>
        <end position="182"/>
    </location>
</feature>
<dbReference type="Pfam" id="PF07839">
    <property type="entry name" value="CaM_binding"/>
    <property type="match status" value="1"/>
</dbReference>
<proteinExistence type="predicted"/>
<evidence type="ECO:0000313" key="4">
    <source>
        <dbReference type="Proteomes" id="UP000325577"/>
    </source>
</evidence>
<name>A0A5J5BL18_9ASTE</name>
<dbReference type="GO" id="GO:0005516">
    <property type="term" value="F:calmodulin binding"/>
    <property type="evidence" value="ECO:0007669"/>
    <property type="project" value="InterPro"/>
</dbReference>
<sequence>MSLQNEEIIPNSERIKNETENQIANQKVEQKTSSRKVGGIRSEDKDYSSRKLNFRRAKLLDVKSEDNSPRRLRFRQVKVRDEIQNGKADTKRRSLRKIVDGKSNGTETESVKVVLRQQAAEGRNNVIEETASKHNFRRGKLVDAQPENNSPRRLRFRQRKIQDENQNGKADTKRRSLRKIVDGKSNGTEAESQKVVLRHQAVEGRKDVRSLFNNVIEETASKLVQTRKSKVKALVGAFETVISLQDIKSMATTSA</sequence>
<dbReference type="Proteomes" id="UP000325577">
    <property type="component" value="Linkage Group LG12"/>
</dbReference>